<dbReference type="SUPFAM" id="SSF110997">
    <property type="entry name" value="Sporulation related repeat"/>
    <property type="match status" value="1"/>
</dbReference>
<feature type="transmembrane region" description="Helical" evidence="2">
    <location>
        <begin position="41"/>
        <end position="60"/>
    </location>
</feature>
<feature type="coiled-coil region" evidence="1">
    <location>
        <begin position="4"/>
        <end position="31"/>
    </location>
</feature>
<reference evidence="3 4" key="1">
    <citation type="submission" date="2019-09" db="EMBL/GenBank/DDBJ databases">
        <title>Genomes of family Cryomorphaceae.</title>
        <authorList>
            <person name="Bowman J.P."/>
        </authorList>
    </citation>
    <scope>NUCLEOTIDE SEQUENCE [LARGE SCALE GENOMIC DNA]</scope>
    <source>
        <strain evidence="3 4">LMG 25704</strain>
    </source>
</reference>
<sequence length="176" mass="19880">MFVSRETQERLDNLEQENSDLRKQIGEMENSKPNTTPLRTAMIIGWVMFVLATALAIYLYENPIEVEKTDTVEIVTASGPQDWNVIPDSNIVYTVQIGAFAEFDIKPYAADLEGVYMFENDNLQKVSLGTFSTFNKAQEFLSKMSEMGLEFAYVVAYENGKPIGLMHAVKKQASEE</sequence>
<name>A0A6N6RLU2_9FLAO</name>
<keyword evidence="4" id="KW-1185">Reference proteome</keyword>
<accession>A0A6N6RLU2</accession>
<keyword evidence="1" id="KW-0175">Coiled coil</keyword>
<dbReference type="AlphaFoldDB" id="A0A6N6RLU2"/>
<evidence type="ECO:0000313" key="4">
    <source>
        <dbReference type="Proteomes" id="UP000468650"/>
    </source>
</evidence>
<dbReference type="Proteomes" id="UP000468650">
    <property type="component" value="Unassembled WGS sequence"/>
</dbReference>
<dbReference type="EMBL" id="WBVO01000001">
    <property type="protein sequence ID" value="KAB2814533.1"/>
    <property type="molecule type" value="Genomic_DNA"/>
</dbReference>
<organism evidence="3 4">
    <name type="scientific">Phaeocystidibacter luteus</name>
    <dbReference type="NCBI Taxonomy" id="911197"/>
    <lineage>
        <taxon>Bacteria</taxon>
        <taxon>Pseudomonadati</taxon>
        <taxon>Bacteroidota</taxon>
        <taxon>Flavobacteriia</taxon>
        <taxon>Flavobacteriales</taxon>
        <taxon>Phaeocystidibacteraceae</taxon>
        <taxon>Phaeocystidibacter</taxon>
    </lineage>
</organism>
<dbReference type="InterPro" id="IPR036680">
    <property type="entry name" value="SPOR-like_sf"/>
</dbReference>
<evidence type="ECO:0000256" key="1">
    <source>
        <dbReference type="SAM" id="Coils"/>
    </source>
</evidence>
<keyword evidence="2" id="KW-0472">Membrane</keyword>
<protein>
    <recommendedName>
        <fullName evidence="5">SPOR domain-containing protein</fullName>
    </recommendedName>
</protein>
<keyword evidence="2" id="KW-0812">Transmembrane</keyword>
<evidence type="ECO:0000256" key="2">
    <source>
        <dbReference type="SAM" id="Phobius"/>
    </source>
</evidence>
<comment type="caution">
    <text evidence="3">The sequence shown here is derived from an EMBL/GenBank/DDBJ whole genome shotgun (WGS) entry which is preliminary data.</text>
</comment>
<gene>
    <name evidence="3" type="ORF">F8C67_01990</name>
</gene>
<dbReference type="OrthoDB" id="1119072at2"/>
<evidence type="ECO:0000313" key="3">
    <source>
        <dbReference type="EMBL" id="KAB2814533.1"/>
    </source>
</evidence>
<evidence type="ECO:0008006" key="5">
    <source>
        <dbReference type="Google" id="ProtNLM"/>
    </source>
</evidence>
<dbReference type="RefSeq" id="WP_151666111.1">
    <property type="nucleotide sequence ID" value="NZ_WBVO01000001.1"/>
</dbReference>
<dbReference type="GO" id="GO:0042834">
    <property type="term" value="F:peptidoglycan binding"/>
    <property type="evidence" value="ECO:0007669"/>
    <property type="project" value="InterPro"/>
</dbReference>
<proteinExistence type="predicted"/>
<keyword evidence="2" id="KW-1133">Transmembrane helix</keyword>